<keyword evidence="3" id="KW-1185">Reference proteome</keyword>
<keyword evidence="1" id="KW-1133">Transmembrane helix</keyword>
<dbReference type="AlphaFoldDB" id="A0A1M6Q9H1"/>
<evidence type="ECO:0000256" key="1">
    <source>
        <dbReference type="SAM" id="Phobius"/>
    </source>
</evidence>
<dbReference type="Proteomes" id="UP000185812">
    <property type="component" value="Unassembled WGS sequence"/>
</dbReference>
<proteinExistence type="predicted"/>
<sequence length="158" mass="16198">MGQQQLLLLVLGMVIVGIAVVAGIQAFSEGKAKADRDAAVSDAMRLISDIQAWMLKPKAFGGGGDSGNWTSVSFQAIGIPSSSLDANGRYLTVNGCYALSGNSSAATLTIYGLTTDQNGNRVCDANTTIATVTIDGTTPDDITWSYTTGNNNNNGGGG</sequence>
<dbReference type="RefSeq" id="WP_072714373.1">
    <property type="nucleotide sequence ID" value="NZ_FRAU01000001.1"/>
</dbReference>
<dbReference type="EMBL" id="FRAU01000001">
    <property type="protein sequence ID" value="SHK16798.1"/>
    <property type="molecule type" value="Genomic_DNA"/>
</dbReference>
<gene>
    <name evidence="2" type="ORF">SAMN04488087_0519</name>
</gene>
<feature type="transmembrane region" description="Helical" evidence="1">
    <location>
        <begin position="6"/>
        <end position="27"/>
    </location>
</feature>
<reference evidence="3" key="1">
    <citation type="submission" date="2016-11" db="EMBL/GenBank/DDBJ databases">
        <authorList>
            <person name="Varghese N."/>
            <person name="Submissions S."/>
        </authorList>
    </citation>
    <scope>NUCLEOTIDE SEQUENCE [LARGE SCALE GENOMIC DNA]</scope>
    <source>
        <strain evidence="3">DSM 22212</strain>
    </source>
</reference>
<evidence type="ECO:0000313" key="3">
    <source>
        <dbReference type="Proteomes" id="UP000185812"/>
    </source>
</evidence>
<evidence type="ECO:0000313" key="2">
    <source>
        <dbReference type="EMBL" id="SHK16798.1"/>
    </source>
</evidence>
<organism evidence="2 3">
    <name type="scientific">Rhodothermus profundi</name>
    <dbReference type="NCBI Taxonomy" id="633813"/>
    <lineage>
        <taxon>Bacteria</taxon>
        <taxon>Pseudomonadati</taxon>
        <taxon>Rhodothermota</taxon>
        <taxon>Rhodothermia</taxon>
        <taxon>Rhodothermales</taxon>
        <taxon>Rhodothermaceae</taxon>
        <taxon>Rhodothermus</taxon>
    </lineage>
</organism>
<dbReference type="OrthoDB" id="1496295at2"/>
<keyword evidence="1" id="KW-0472">Membrane</keyword>
<keyword evidence="1" id="KW-0812">Transmembrane</keyword>
<protein>
    <submittedName>
        <fullName evidence="2">Uncharacterized protein</fullName>
    </submittedName>
</protein>
<name>A0A1M6Q9H1_9BACT</name>
<accession>A0A1M6Q9H1</accession>